<evidence type="ECO:0000256" key="1">
    <source>
        <dbReference type="SAM" id="MobiDB-lite"/>
    </source>
</evidence>
<dbReference type="AlphaFoldDB" id="W4JZD4"/>
<name>W4JZD4_HETIT</name>
<organism evidence="2 3">
    <name type="scientific">Heterobasidion irregulare (strain TC 32-1)</name>
    <dbReference type="NCBI Taxonomy" id="747525"/>
    <lineage>
        <taxon>Eukaryota</taxon>
        <taxon>Fungi</taxon>
        <taxon>Dikarya</taxon>
        <taxon>Basidiomycota</taxon>
        <taxon>Agaricomycotina</taxon>
        <taxon>Agaricomycetes</taxon>
        <taxon>Russulales</taxon>
        <taxon>Bondarzewiaceae</taxon>
        <taxon>Heterobasidion</taxon>
        <taxon>Heterobasidion annosum species complex</taxon>
    </lineage>
</organism>
<dbReference type="RefSeq" id="XP_009550220.1">
    <property type="nucleotide sequence ID" value="XM_009551925.1"/>
</dbReference>
<dbReference type="HOGENOM" id="CLU_1686831_0_0_1"/>
<reference evidence="2 3" key="1">
    <citation type="journal article" date="2012" name="New Phytol.">
        <title>Insight into trade-off between wood decay and parasitism from the genome of a fungal forest pathogen.</title>
        <authorList>
            <person name="Olson A."/>
            <person name="Aerts A."/>
            <person name="Asiegbu F."/>
            <person name="Belbahri L."/>
            <person name="Bouzid O."/>
            <person name="Broberg A."/>
            <person name="Canback B."/>
            <person name="Coutinho P.M."/>
            <person name="Cullen D."/>
            <person name="Dalman K."/>
            <person name="Deflorio G."/>
            <person name="van Diepen L.T."/>
            <person name="Dunand C."/>
            <person name="Duplessis S."/>
            <person name="Durling M."/>
            <person name="Gonthier P."/>
            <person name="Grimwood J."/>
            <person name="Fossdal C.G."/>
            <person name="Hansson D."/>
            <person name="Henrissat B."/>
            <person name="Hietala A."/>
            <person name="Himmelstrand K."/>
            <person name="Hoffmeister D."/>
            <person name="Hogberg N."/>
            <person name="James T.Y."/>
            <person name="Karlsson M."/>
            <person name="Kohler A."/>
            <person name="Kues U."/>
            <person name="Lee Y.H."/>
            <person name="Lin Y.C."/>
            <person name="Lind M."/>
            <person name="Lindquist E."/>
            <person name="Lombard V."/>
            <person name="Lucas S."/>
            <person name="Lunden K."/>
            <person name="Morin E."/>
            <person name="Murat C."/>
            <person name="Park J."/>
            <person name="Raffaello T."/>
            <person name="Rouze P."/>
            <person name="Salamov A."/>
            <person name="Schmutz J."/>
            <person name="Solheim H."/>
            <person name="Stahlberg J."/>
            <person name="Velez H."/>
            <person name="de Vries R.P."/>
            <person name="Wiebenga A."/>
            <person name="Woodward S."/>
            <person name="Yakovlev I."/>
            <person name="Garbelotto M."/>
            <person name="Martin F."/>
            <person name="Grigoriev I.V."/>
            <person name="Stenlid J."/>
        </authorList>
    </citation>
    <scope>NUCLEOTIDE SEQUENCE [LARGE SCALE GENOMIC DNA]</scope>
    <source>
        <strain evidence="2 3">TC 32-1</strain>
    </source>
</reference>
<accession>W4JZD4</accession>
<evidence type="ECO:0000313" key="2">
    <source>
        <dbReference type="EMBL" id="ETW78231.1"/>
    </source>
</evidence>
<dbReference type="KEGG" id="hir:HETIRDRAFT_454243"/>
<feature type="compositionally biased region" description="Polar residues" evidence="1">
    <location>
        <begin position="1"/>
        <end position="10"/>
    </location>
</feature>
<evidence type="ECO:0000313" key="3">
    <source>
        <dbReference type="Proteomes" id="UP000030671"/>
    </source>
</evidence>
<gene>
    <name evidence="2" type="ORF">HETIRDRAFT_454243</name>
</gene>
<dbReference type="Proteomes" id="UP000030671">
    <property type="component" value="Unassembled WGS sequence"/>
</dbReference>
<proteinExistence type="predicted"/>
<feature type="region of interest" description="Disordered" evidence="1">
    <location>
        <begin position="45"/>
        <end position="115"/>
    </location>
</feature>
<dbReference type="GeneID" id="20676486"/>
<sequence length="156" mass="16625">MRVTDVVQSDSPPRAAARSHPPPPPPPRTHTGFCLRTASIAPSSRLGCPATNSRLPNSRARTRARCTAGGTLSPSPVRVKGVASETSVLARPPPSSIRTVQYGRPPAPSRGEKRDVFRGKVVIHSAPPPPPQFSRRFTWTRIAVIAASASTRRPGS</sequence>
<protein>
    <submittedName>
        <fullName evidence="2">Uncharacterized protein</fullName>
    </submittedName>
</protein>
<dbReference type="InParanoid" id="W4JZD4"/>
<feature type="region of interest" description="Disordered" evidence="1">
    <location>
        <begin position="1"/>
        <end position="33"/>
    </location>
</feature>
<keyword evidence="3" id="KW-1185">Reference proteome</keyword>
<dbReference type="EMBL" id="KI925462">
    <property type="protein sequence ID" value="ETW78231.1"/>
    <property type="molecule type" value="Genomic_DNA"/>
</dbReference>